<organism evidence="1 2">
    <name type="scientific">Melastoma candidum</name>
    <dbReference type="NCBI Taxonomy" id="119954"/>
    <lineage>
        <taxon>Eukaryota</taxon>
        <taxon>Viridiplantae</taxon>
        <taxon>Streptophyta</taxon>
        <taxon>Embryophyta</taxon>
        <taxon>Tracheophyta</taxon>
        <taxon>Spermatophyta</taxon>
        <taxon>Magnoliopsida</taxon>
        <taxon>eudicotyledons</taxon>
        <taxon>Gunneridae</taxon>
        <taxon>Pentapetalae</taxon>
        <taxon>rosids</taxon>
        <taxon>malvids</taxon>
        <taxon>Myrtales</taxon>
        <taxon>Melastomataceae</taxon>
        <taxon>Melastomatoideae</taxon>
        <taxon>Melastomateae</taxon>
        <taxon>Melastoma</taxon>
    </lineage>
</organism>
<evidence type="ECO:0000313" key="2">
    <source>
        <dbReference type="Proteomes" id="UP001057402"/>
    </source>
</evidence>
<gene>
    <name evidence="1" type="ORF">MLD38_033946</name>
</gene>
<dbReference type="EMBL" id="CM042889">
    <property type="protein sequence ID" value="KAI4320470.1"/>
    <property type="molecule type" value="Genomic_DNA"/>
</dbReference>
<accession>A0ACB9M8I0</accession>
<name>A0ACB9M8I0_9MYRT</name>
<sequence>MAGLVMVCDSERGRMDFKGSVGDEMYCKELRVDCARRSSPRSPLSPHTPPSDSAILDPEGAAEASIEQLCDNVCDMQSSDRSPSPSGPSFISYGEESRIDSELRHLVGDFGVFQDAEEGVEERKEGDGRIYSDSGEPSPMVENKVPKQRQLKQNPASKVPNGRPPSGKKNEKFSNNPKRVIASKNNKGMDSNADIGPFLLKQAKDMMSSGENPQRALEVALRAMESYEQNSSSKPGLDFVMCLHIVAAIYCHLGQHADSIAVLERSIVIPALEDGESHALAKFAGCMQLGDAYVTLGQTENSILCYTAGLEIQKQVLGENDPRVGETCRYLAEAHVQALQLDEAGKLCQMALDIHRESGQLSSLEEAADRRLMGLVHDLRGEYECALEHYVLANLAMSSSTGQELGVATVDCSIGDSYLSLARYDEAISSFQKAVTTFKAIKGENHPEVASVYVRLADLYYKIGKFRESRSFCEKAQKIYIKPHPRVSLEVIASGLTDVSAIYQSMNELSPALKLLKRALRLYRDAQGNQCMVAGIEAQIGAIYYMMGSYTESHKSLEGAISVFRVSGEKRTASFGICLNQMGLTCIQLYEIKAAAELFEEAREILELENGPYHPDTLGVYSNLAGVYDALGRLDDAINVLEYVVGMREEKLGTANPDVDEERRRLGILLKEAGKVRAKKSRPLETFLENTTQLTEDENPATL</sequence>
<comment type="caution">
    <text evidence="1">The sequence shown here is derived from an EMBL/GenBank/DDBJ whole genome shotgun (WGS) entry which is preliminary data.</text>
</comment>
<protein>
    <submittedName>
        <fullName evidence="1">Uncharacterized protein</fullName>
    </submittedName>
</protein>
<evidence type="ECO:0000313" key="1">
    <source>
        <dbReference type="EMBL" id="KAI4320470.1"/>
    </source>
</evidence>
<keyword evidence="2" id="KW-1185">Reference proteome</keyword>
<dbReference type="Proteomes" id="UP001057402">
    <property type="component" value="Chromosome 10"/>
</dbReference>
<reference evidence="2" key="1">
    <citation type="journal article" date="2023" name="Front. Plant Sci.">
        <title>Chromosomal-level genome assembly of Melastoma candidum provides insights into trichome evolution.</title>
        <authorList>
            <person name="Zhong Y."/>
            <person name="Wu W."/>
            <person name="Sun C."/>
            <person name="Zou P."/>
            <person name="Liu Y."/>
            <person name="Dai S."/>
            <person name="Zhou R."/>
        </authorList>
    </citation>
    <scope>NUCLEOTIDE SEQUENCE [LARGE SCALE GENOMIC DNA]</scope>
</reference>
<proteinExistence type="predicted"/>